<dbReference type="Proteomes" id="UP000191110">
    <property type="component" value="Unassembled WGS sequence"/>
</dbReference>
<dbReference type="Gene3D" id="2.40.160.100">
    <property type="match status" value="1"/>
</dbReference>
<dbReference type="RefSeq" id="WP_172840161.1">
    <property type="nucleotide sequence ID" value="NZ_MPRL01000013.1"/>
</dbReference>
<comment type="caution">
    <text evidence="3">The sequence shown here is derived from an EMBL/GenBank/DDBJ whole genome shotgun (WGS) entry which is preliminary data.</text>
</comment>
<organism evidence="3 4">
    <name type="scientific">Solemya pervernicosa gill symbiont</name>
    <dbReference type="NCBI Taxonomy" id="642797"/>
    <lineage>
        <taxon>Bacteria</taxon>
        <taxon>Pseudomonadati</taxon>
        <taxon>Pseudomonadota</taxon>
        <taxon>Gammaproteobacteria</taxon>
        <taxon>sulfur-oxidizing symbionts</taxon>
    </lineage>
</organism>
<name>A0A1T2L7T8_9GAMM</name>
<proteinExistence type="predicted"/>
<dbReference type="EMBL" id="MPRL01000013">
    <property type="protein sequence ID" value="OOZ41175.1"/>
    <property type="molecule type" value="Genomic_DNA"/>
</dbReference>
<evidence type="ECO:0000313" key="4">
    <source>
        <dbReference type="Proteomes" id="UP000191110"/>
    </source>
</evidence>
<keyword evidence="4" id="KW-1185">Reference proteome</keyword>
<gene>
    <name evidence="3" type="ORF">BOW53_04725</name>
</gene>
<dbReference type="InterPro" id="IPR053728">
    <property type="entry name" value="Alginate_Permeability_Chnl"/>
</dbReference>
<sequence length="455" mass="51998">MIKILRRYAVVLILAATAVAAEPRELSSHHFYSDFKLSGFSDMAPLGDERYEASEGLVRLGIRYNRLMWEDWLLDADLRAIFSCRELFGSNEIDCGLSAEIKRLYLRGENLFESPFLAADIGRTRLRDQRSWLFDDDIDLIKGYYDSTLLDIGLGAARWVWNPRLDDIFDEDDNSRNDDSDSYYLFGAIEYQWHHRHFMRLQLIHESYEAPERFTFDELYESNALSENSELNWLVISFEGEKRYNTGRRFNYWLDLATVQGDRNLRIEDPVTHLVSWVDQSISGGFGLDLGLITRLSEQGHAIGVRYALGQGDPTLSGDYSGYLQPHIASNKDRRVGDTRLRYYGDTLDPALGNLQIVSVFAGLPLNESVWLEGAYYHYQQMEADSWLQAGRTRLRPNGLSTDIGYGLDLTLGGDLHRDIRLEGVLGVFQGGDAFDGVAADDTAYSARLELKVRW</sequence>
<protein>
    <recommendedName>
        <fullName evidence="2">Alginate export domain-containing protein</fullName>
    </recommendedName>
</protein>
<feature type="signal peptide" evidence="1">
    <location>
        <begin position="1"/>
        <end position="20"/>
    </location>
</feature>
<evidence type="ECO:0000313" key="3">
    <source>
        <dbReference type="EMBL" id="OOZ41175.1"/>
    </source>
</evidence>
<reference evidence="3 4" key="1">
    <citation type="submission" date="2016-11" db="EMBL/GenBank/DDBJ databases">
        <title>Mixed transmission modes and dynamic genome evolution in an obligate animal-bacterial symbiosis.</title>
        <authorList>
            <person name="Russell S.L."/>
            <person name="Corbett-Detig R.B."/>
            <person name="Cavanaugh C.M."/>
        </authorList>
    </citation>
    <scope>NUCLEOTIDE SEQUENCE [LARGE SCALE GENOMIC DNA]</scope>
    <source>
        <strain evidence="3">Sveles-Q1</strain>
    </source>
</reference>
<keyword evidence="1" id="KW-0732">Signal</keyword>
<dbReference type="InterPro" id="IPR025388">
    <property type="entry name" value="Alginate_export_dom"/>
</dbReference>
<evidence type="ECO:0000256" key="1">
    <source>
        <dbReference type="SAM" id="SignalP"/>
    </source>
</evidence>
<feature type="domain" description="Alginate export" evidence="2">
    <location>
        <begin position="100"/>
        <end position="436"/>
    </location>
</feature>
<accession>A0A1T2L7T8</accession>
<dbReference type="Pfam" id="PF13372">
    <property type="entry name" value="Alginate_exp"/>
    <property type="match status" value="1"/>
</dbReference>
<dbReference type="AlphaFoldDB" id="A0A1T2L7T8"/>
<feature type="chain" id="PRO_5012413774" description="Alginate export domain-containing protein" evidence="1">
    <location>
        <begin position="21"/>
        <end position="455"/>
    </location>
</feature>
<evidence type="ECO:0000259" key="2">
    <source>
        <dbReference type="Pfam" id="PF13372"/>
    </source>
</evidence>